<proteinExistence type="predicted"/>
<dbReference type="PROSITE" id="PS50522">
    <property type="entry name" value="RDRP_PHAGE"/>
    <property type="match status" value="1"/>
</dbReference>
<sequence>MGLNPTALYTHLLGDVKGQISEAAYNSIVGGYFLWPGMTRKEAAVASIVRSCLKKLKPDSSEILDARASEKFLQCNEACRTWVVPEPVSSYQDELLGEFRRALYKFWYKDGTNAIFDHDYDALYYGRCGPGSAIDSRGGDWYVKLYDSSLTHTKPYLYELYKRYIKSFPEWSNAESIRHGNHGEASVVEGNRLSFVPKNCDISRTICVEPTLNMFYQLGFGHVLERRLEECFGINLANQQLKNRELARQGSIFDNYVTIDLSSASDSISLSMLKWCLPPSWYSWLVKYRSERCKIGASYHDLHMVSTMGNGFTFPLQTILFSCVVIAAMKVHDRKILYPRGMDYGNFGVNGDDIICERECSTSVMWLLNTLGFVINRDKTFIEGPFRESCGADFFQGVNIRGVYVKQLDTQQDAYAVINQLNLFSTRTGIILKGSVKYLLARVRKDFVPRYDNDDSGIKVPQSMLRIVSDKDCQALVYYAWRPHAVKIRITESAIITPHSVKPRKYNPSGLFMCFLQRSINSCAMSVRVDRPRYTRKRQFTSSWDAEMPSSWVPGELTIPVFKTGFAWQRWDTAVYLNLSG</sequence>
<feature type="binding site" evidence="9">
    <location>
        <position position="352"/>
    </location>
    <ligand>
        <name>Mg(2+)</name>
        <dbReference type="ChEBI" id="CHEBI:18420"/>
        <label>2</label>
    </ligand>
</feature>
<evidence type="ECO:0000256" key="2">
    <source>
        <dbReference type="ARBA" id="ARBA00022484"/>
    </source>
</evidence>
<dbReference type="EMBL" id="MN033362">
    <property type="protein sequence ID" value="QDH87418.1"/>
    <property type="molecule type" value="Genomic_RNA"/>
</dbReference>
<evidence type="ECO:0000256" key="6">
    <source>
        <dbReference type="ARBA" id="ARBA00022953"/>
    </source>
</evidence>
<keyword evidence="5" id="KW-0547">Nucleotide-binding</keyword>
<keyword evidence="6" id="KW-0693">Viral RNA replication</keyword>
<evidence type="ECO:0000313" key="11">
    <source>
        <dbReference type="EMBL" id="QDH87418.1"/>
    </source>
</evidence>
<feature type="binding site" evidence="9">
    <location>
        <position position="260"/>
    </location>
    <ligand>
        <name>Mg(2+)</name>
        <dbReference type="ChEBI" id="CHEBI:18420"/>
        <label>2</label>
    </ligand>
</feature>
<keyword evidence="9" id="KW-0460">Magnesium</keyword>
<evidence type="ECO:0000256" key="8">
    <source>
        <dbReference type="ARBA" id="ARBA00048744"/>
    </source>
</evidence>
<dbReference type="InterPro" id="IPR043502">
    <property type="entry name" value="DNA/RNA_pol_sf"/>
</dbReference>
<dbReference type="GO" id="GO:0039694">
    <property type="term" value="P:viral RNA genome replication"/>
    <property type="evidence" value="ECO:0007669"/>
    <property type="project" value="InterPro"/>
</dbReference>
<dbReference type="GO" id="GO:0000166">
    <property type="term" value="F:nucleotide binding"/>
    <property type="evidence" value="ECO:0007669"/>
    <property type="project" value="UniProtKB-KW"/>
</dbReference>
<keyword evidence="4" id="KW-0548">Nucleotidyltransferase</keyword>
<dbReference type="GO" id="GO:0003968">
    <property type="term" value="F:RNA-directed RNA polymerase activity"/>
    <property type="evidence" value="ECO:0007669"/>
    <property type="project" value="UniProtKB-KW"/>
</dbReference>
<evidence type="ECO:0000256" key="5">
    <source>
        <dbReference type="ARBA" id="ARBA00022741"/>
    </source>
</evidence>
<evidence type="ECO:0000256" key="7">
    <source>
        <dbReference type="ARBA" id="ARBA00030248"/>
    </source>
</evidence>
<feature type="domain" description="RdRp catalytic" evidence="10">
    <location>
        <begin position="245"/>
        <end position="384"/>
    </location>
</feature>
<dbReference type="SUPFAM" id="SSF56672">
    <property type="entry name" value="DNA/RNA polymerases"/>
    <property type="match status" value="1"/>
</dbReference>
<keyword evidence="9" id="KW-0479">Metal-binding</keyword>
<protein>
    <recommendedName>
        <fullName evidence="1">RNA-directed RNA polymerase</fullName>
        <ecNumber evidence="1">2.7.7.48</ecNumber>
    </recommendedName>
    <alternativeName>
        <fullName evidence="7">RNA replicase beta chain</fullName>
    </alternativeName>
</protein>
<organism evidence="11">
    <name type="scientific">Leviviridae sp</name>
    <dbReference type="NCBI Taxonomy" id="2027243"/>
    <lineage>
        <taxon>Viruses</taxon>
        <taxon>Riboviria</taxon>
        <taxon>Orthornavirae</taxon>
        <taxon>Lenarviricota</taxon>
        <taxon>Leviviricetes</taxon>
        <taxon>Norzivirales</taxon>
        <taxon>Fiersviridae</taxon>
    </lineage>
</organism>
<comment type="cofactor">
    <cofactor evidence="9">
        <name>Mg(2+)</name>
        <dbReference type="ChEBI" id="CHEBI:18420"/>
    </cofactor>
    <text evidence="9">Binds 2 Mg(2+) per subunit.</text>
</comment>
<evidence type="ECO:0000256" key="4">
    <source>
        <dbReference type="ARBA" id="ARBA00022695"/>
    </source>
</evidence>
<dbReference type="EC" id="2.7.7.48" evidence="1"/>
<accession>A0A514D1B8</accession>
<dbReference type="InterPro" id="IPR005093">
    <property type="entry name" value="RNArep_beta"/>
</dbReference>
<evidence type="ECO:0000256" key="3">
    <source>
        <dbReference type="ARBA" id="ARBA00022679"/>
    </source>
</evidence>
<dbReference type="InterPro" id="IPR007096">
    <property type="entry name" value="RNA-dir_Rpol_cat_phage"/>
</dbReference>
<dbReference type="GO" id="GO:0046872">
    <property type="term" value="F:metal ion binding"/>
    <property type="evidence" value="ECO:0007669"/>
    <property type="project" value="UniProtKB-KW"/>
</dbReference>
<dbReference type="Pfam" id="PF03431">
    <property type="entry name" value="RNA_replicase_B"/>
    <property type="match status" value="1"/>
</dbReference>
<reference evidence="11" key="1">
    <citation type="submission" date="2019-05" db="EMBL/GenBank/DDBJ databases">
        <title>Metatranscriptomic reconstruction reveals RNA viruses with the potential to shape carbon cycling in soil.</title>
        <authorList>
            <person name="Starr E.P."/>
            <person name="Nuccio E."/>
            <person name="Pett-Ridge J."/>
            <person name="Banfield J.F."/>
            <person name="Firestone M.K."/>
        </authorList>
    </citation>
    <scope>NUCLEOTIDE SEQUENCE</scope>
    <source>
        <strain evidence="11">H2_Rhizo_Litter_49_scaffold_1115</strain>
    </source>
</reference>
<keyword evidence="2 11" id="KW-0696">RNA-directed RNA polymerase</keyword>
<feature type="binding site" evidence="9">
    <location>
        <position position="353"/>
    </location>
    <ligand>
        <name>Mg(2+)</name>
        <dbReference type="ChEBI" id="CHEBI:18420"/>
        <label>2</label>
    </ligand>
</feature>
<evidence type="ECO:0000256" key="1">
    <source>
        <dbReference type="ARBA" id="ARBA00012494"/>
    </source>
</evidence>
<evidence type="ECO:0000256" key="9">
    <source>
        <dbReference type="PIRSR" id="PIRSR605093-1"/>
    </source>
</evidence>
<evidence type="ECO:0000259" key="10">
    <source>
        <dbReference type="PROSITE" id="PS50522"/>
    </source>
</evidence>
<name>A0A514D1B8_9VIRU</name>
<comment type="catalytic activity">
    <reaction evidence="8">
        <text>RNA(n) + a ribonucleoside 5'-triphosphate = RNA(n+1) + diphosphate</text>
        <dbReference type="Rhea" id="RHEA:21248"/>
        <dbReference type="Rhea" id="RHEA-COMP:14527"/>
        <dbReference type="Rhea" id="RHEA-COMP:17342"/>
        <dbReference type="ChEBI" id="CHEBI:33019"/>
        <dbReference type="ChEBI" id="CHEBI:61557"/>
        <dbReference type="ChEBI" id="CHEBI:140395"/>
        <dbReference type="EC" id="2.7.7.48"/>
    </reaction>
</comment>
<gene>
    <name evidence="11" type="ORF">H2RhizoLitter491115_000001</name>
</gene>
<keyword evidence="3" id="KW-0808">Transferase</keyword>